<dbReference type="EMBL" id="PGTO01000007">
    <property type="protein sequence ID" value="RAU21948.1"/>
    <property type="molecule type" value="Genomic_DNA"/>
</dbReference>
<protein>
    <submittedName>
        <fullName evidence="1">Uncharacterized protein</fullName>
    </submittedName>
</protein>
<evidence type="ECO:0000313" key="1">
    <source>
        <dbReference type="EMBL" id="RAU21948.1"/>
    </source>
</evidence>
<dbReference type="AlphaFoldDB" id="A0A364NXZ5"/>
<keyword evidence="2" id="KW-1185">Reference proteome</keyword>
<proteinExistence type="predicted"/>
<gene>
    <name evidence="1" type="ORF">CU669_11375</name>
</gene>
<name>A0A364NXZ5_9PROT</name>
<organism evidence="1 2">
    <name type="scientific">Paramagnetospirillum kuznetsovii</name>
    <dbReference type="NCBI Taxonomy" id="2053833"/>
    <lineage>
        <taxon>Bacteria</taxon>
        <taxon>Pseudomonadati</taxon>
        <taxon>Pseudomonadota</taxon>
        <taxon>Alphaproteobacteria</taxon>
        <taxon>Rhodospirillales</taxon>
        <taxon>Magnetospirillaceae</taxon>
        <taxon>Paramagnetospirillum</taxon>
    </lineage>
</organism>
<reference evidence="1 2" key="1">
    <citation type="submission" date="2017-11" db="EMBL/GenBank/DDBJ databases">
        <title>Draft genome sequence of magnetotactic bacterium Magnetospirillum kuznetsovii LBB-42.</title>
        <authorList>
            <person name="Grouzdev D.S."/>
            <person name="Rysina M.S."/>
            <person name="Baslerov R.V."/>
            <person name="Koziaeva V."/>
        </authorList>
    </citation>
    <scope>NUCLEOTIDE SEQUENCE [LARGE SCALE GENOMIC DNA]</scope>
    <source>
        <strain evidence="1 2">LBB-42</strain>
    </source>
</reference>
<dbReference type="Proteomes" id="UP000251075">
    <property type="component" value="Unassembled WGS sequence"/>
</dbReference>
<sequence>MDLDLDLDLAARLTTVARQLKRDPAECAISAILAFVTDCEEAQSLRARLGGGDHWVRDEDWSD</sequence>
<evidence type="ECO:0000313" key="2">
    <source>
        <dbReference type="Proteomes" id="UP000251075"/>
    </source>
</evidence>
<accession>A0A364NXZ5</accession>
<comment type="caution">
    <text evidence="1">The sequence shown here is derived from an EMBL/GenBank/DDBJ whole genome shotgun (WGS) entry which is preliminary data.</text>
</comment>
<dbReference type="OrthoDB" id="7360767at2"/>